<comment type="subcellular location">
    <subcellularLocation>
        <location evidence="10">Cytoplasm</location>
    </subcellularLocation>
    <text evidence="10">Associated with the membrane possibly through PlsY.</text>
</comment>
<dbReference type="Gene3D" id="3.40.718.10">
    <property type="entry name" value="Isopropylmalate Dehydrogenase"/>
    <property type="match status" value="1"/>
</dbReference>
<dbReference type="NCBIfam" id="TIGR00182">
    <property type="entry name" value="plsX"/>
    <property type="match status" value="1"/>
</dbReference>
<keyword evidence="3 10" id="KW-0444">Lipid biosynthesis</keyword>
<keyword evidence="4 10" id="KW-0808">Transferase</keyword>
<sequence>MSAPIIAIDAMGGDFGPRCIVPASLECLAEIPSLHLTLVGQSSLIEEIVALHPGVDRARLQIAHADEAIGMHERPAQALRGKPGSSMRIALELVRDGKAQACVSAGNTGALMALARQVLKTLPGVDRPAMVTAIPTRANPCLLLDLGANVDCTAEQLYQFAVMGSVAAQVLGVERPKVALLNVGTEDIKGNQQVRQAAALLQQADLDYRGFIEGDGLYRGEVDVAVCDGFVGNILLKSSEGLAQMVSERVELLFKRSLLARLVGGLALPLLRKLRADLRPAQYNGASFLGLQGIVVKSHGGAGKESFKWAIRRATQDVRYNLPEQLHERLEHRLVCARPAERGDDVTASDGSPSN</sequence>
<keyword evidence="5 10" id="KW-0443">Lipid metabolism</keyword>
<dbReference type="PIRSF" id="PIRSF002465">
    <property type="entry name" value="Phsphlp_syn_PlsX"/>
    <property type="match status" value="1"/>
</dbReference>
<evidence type="ECO:0000256" key="4">
    <source>
        <dbReference type="ARBA" id="ARBA00022679"/>
    </source>
</evidence>
<dbReference type="SUPFAM" id="SSF53659">
    <property type="entry name" value="Isocitrate/Isopropylmalate dehydrogenase-like"/>
    <property type="match status" value="1"/>
</dbReference>
<comment type="similarity">
    <text evidence="10">Belongs to the PlsX family.</text>
</comment>
<proteinExistence type="inferred from homology"/>
<dbReference type="EMBL" id="JAMYBS010000011">
    <property type="protein sequence ID" value="MCO7545395.1"/>
    <property type="molecule type" value="Genomic_DNA"/>
</dbReference>
<evidence type="ECO:0000256" key="9">
    <source>
        <dbReference type="ARBA" id="ARBA00046608"/>
    </source>
</evidence>
<keyword evidence="6 10" id="KW-0594">Phospholipid biosynthesis</keyword>
<dbReference type="GO" id="GO:0008654">
    <property type="term" value="P:phospholipid biosynthetic process"/>
    <property type="evidence" value="ECO:0007669"/>
    <property type="project" value="UniProtKB-KW"/>
</dbReference>
<evidence type="ECO:0000256" key="10">
    <source>
        <dbReference type="HAMAP-Rule" id="MF_00019"/>
    </source>
</evidence>
<dbReference type="InterPro" id="IPR003664">
    <property type="entry name" value="FA_synthesis"/>
</dbReference>
<dbReference type="Pfam" id="PF02504">
    <property type="entry name" value="FA_synthesis"/>
    <property type="match status" value="1"/>
</dbReference>
<dbReference type="Proteomes" id="UP001165292">
    <property type="component" value="Unassembled WGS sequence"/>
</dbReference>
<comment type="caution">
    <text evidence="11">The sequence shown here is derived from an EMBL/GenBank/DDBJ whole genome shotgun (WGS) entry which is preliminary data.</text>
</comment>
<evidence type="ECO:0000256" key="6">
    <source>
        <dbReference type="ARBA" id="ARBA00023209"/>
    </source>
</evidence>
<evidence type="ECO:0000256" key="7">
    <source>
        <dbReference type="ARBA" id="ARBA00023264"/>
    </source>
</evidence>
<dbReference type="GO" id="GO:0006633">
    <property type="term" value="P:fatty acid biosynthetic process"/>
    <property type="evidence" value="ECO:0007669"/>
    <property type="project" value="UniProtKB-UniRule"/>
</dbReference>
<gene>
    <name evidence="10 11" type="primary">plsX</name>
    <name evidence="11" type="ORF">NJF43_11595</name>
</gene>
<evidence type="ECO:0000256" key="8">
    <source>
        <dbReference type="ARBA" id="ARBA00024069"/>
    </source>
</evidence>
<evidence type="ECO:0000256" key="2">
    <source>
        <dbReference type="ARBA" id="ARBA00022490"/>
    </source>
</evidence>
<dbReference type="PANTHER" id="PTHR30100">
    <property type="entry name" value="FATTY ACID/PHOSPHOLIPID SYNTHESIS PROTEIN PLSX"/>
    <property type="match status" value="1"/>
</dbReference>
<reference evidence="11" key="1">
    <citation type="submission" date="2022-06" db="EMBL/GenBank/DDBJ databases">
        <title>Detection of beta-lactamases in bacteria of animal origin.</title>
        <authorList>
            <person name="Mlynarcik P."/>
            <person name="Zdarska V."/>
            <person name="Chudobova H."/>
            <person name="Prochazkova P."/>
            <person name="Hricova K."/>
            <person name="Mezerova K."/>
            <person name="Bardon J."/>
            <person name="Dolejska M."/>
            <person name="Sukkar I."/>
            <person name="Kolar M."/>
        </authorList>
    </citation>
    <scope>NUCLEOTIDE SEQUENCE</scope>
    <source>
        <strain evidence="11">S 300-3</strain>
    </source>
</reference>
<evidence type="ECO:0000256" key="5">
    <source>
        <dbReference type="ARBA" id="ARBA00023098"/>
    </source>
</evidence>
<dbReference type="AlphaFoldDB" id="A0AA42BE83"/>
<evidence type="ECO:0000256" key="1">
    <source>
        <dbReference type="ARBA" id="ARBA00001232"/>
    </source>
</evidence>
<dbReference type="GO" id="GO:0005737">
    <property type="term" value="C:cytoplasm"/>
    <property type="evidence" value="ECO:0007669"/>
    <property type="project" value="UniProtKB-SubCell"/>
</dbReference>
<comment type="subunit">
    <text evidence="9 10">Homodimer. Probably interacts with PlsY.</text>
</comment>
<comment type="catalytic activity">
    <reaction evidence="1 10">
        <text>a fatty acyl-[ACP] + phosphate = an acyl phosphate + holo-[ACP]</text>
        <dbReference type="Rhea" id="RHEA:42292"/>
        <dbReference type="Rhea" id="RHEA-COMP:9685"/>
        <dbReference type="Rhea" id="RHEA-COMP:14125"/>
        <dbReference type="ChEBI" id="CHEBI:43474"/>
        <dbReference type="ChEBI" id="CHEBI:59918"/>
        <dbReference type="ChEBI" id="CHEBI:64479"/>
        <dbReference type="ChEBI" id="CHEBI:138651"/>
        <dbReference type="EC" id="2.3.1.274"/>
    </reaction>
</comment>
<dbReference type="GO" id="GO:0043811">
    <property type="term" value="F:phosphate:acyl-[acyl carrier protein] acyltransferase activity"/>
    <property type="evidence" value="ECO:0007669"/>
    <property type="project" value="UniProtKB-UniRule"/>
</dbReference>
<keyword evidence="2 10" id="KW-0963">Cytoplasm</keyword>
<dbReference type="HAMAP" id="MF_00019">
    <property type="entry name" value="PlsX"/>
    <property type="match status" value="1"/>
</dbReference>
<evidence type="ECO:0000256" key="3">
    <source>
        <dbReference type="ARBA" id="ARBA00022516"/>
    </source>
</evidence>
<comment type="pathway">
    <text evidence="10">Lipid metabolism; phospholipid metabolism.</text>
</comment>
<dbReference type="PANTHER" id="PTHR30100:SF1">
    <property type="entry name" value="PHOSPHATE ACYLTRANSFERASE"/>
    <property type="match status" value="1"/>
</dbReference>
<protein>
    <recommendedName>
        <fullName evidence="8 10">Phosphate acyltransferase</fullName>
        <ecNumber evidence="8 10">2.3.1.274</ecNumber>
    </recommendedName>
    <alternativeName>
        <fullName evidence="10">Acyl-ACP phosphotransacylase</fullName>
    </alternativeName>
    <alternativeName>
        <fullName evidence="10">Acyl-[acyl-carrier-protein]--phosphate acyltransferase</fullName>
    </alternativeName>
    <alternativeName>
        <fullName evidence="10">Phosphate-acyl-ACP acyltransferase</fullName>
    </alternativeName>
</protein>
<evidence type="ECO:0000313" key="11">
    <source>
        <dbReference type="EMBL" id="MCO7545395.1"/>
    </source>
</evidence>
<organism evidence="11 12">
    <name type="scientific">Stutzerimonas nitrititolerans</name>
    <dbReference type="NCBI Taxonomy" id="2482751"/>
    <lineage>
        <taxon>Bacteria</taxon>
        <taxon>Pseudomonadati</taxon>
        <taxon>Pseudomonadota</taxon>
        <taxon>Gammaproteobacteria</taxon>
        <taxon>Pseudomonadales</taxon>
        <taxon>Pseudomonadaceae</taxon>
        <taxon>Stutzerimonas</taxon>
    </lineage>
</organism>
<accession>A0AA42BE83</accession>
<dbReference type="EC" id="2.3.1.274" evidence="8 10"/>
<dbReference type="RefSeq" id="WP_253163115.1">
    <property type="nucleotide sequence ID" value="NZ_JAMYBS010000011.1"/>
</dbReference>
<keyword evidence="11" id="KW-0012">Acyltransferase</keyword>
<keyword evidence="7 10" id="KW-1208">Phospholipid metabolism</keyword>
<dbReference type="InterPro" id="IPR012281">
    <property type="entry name" value="Phospholipid_synth_PlsX-like"/>
</dbReference>
<name>A0AA42BE83_9GAMM</name>
<comment type="function">
    <text evidence="10">Catalyzes the reversible formation of acyl-phosphate (acyl-PO(4)) from acyl-[acyl-carrier-protein] (acyl-ACP). This enzyme utilizes acyl-ACP as fatty acyl donor, but not acyl-CoA.</text>
</comment>
<evidence type="ECO:0000313" key="12">
    <source>
        <dbReference type="Proteomes" id="UP001165292"/>
    </source>
</evidence>